<evidence type="ECO:0008006" key="7">
    <source>
        <dbReference type="Google" id="ProtNLM"/>
    </source>
</evidence>
<feature type="region of interest" description="Disordered" evidence="3">
    <location>
        <begin position="1"/>
        <end position="51"/>
    </location>
</feature>
<keyword evidence="4" id="KW-0812">Transmembrane</keyword>
<evidence type="ECO:0000256" key="4">
    <source>
        <dbReference type="SAM" id="Phobius"/>
    </source>
</evidence>
<keyword evidence="6" id="KW-1185">Reference proteome</keyword>
<dbReference type="EMBL" id="CP109441">
    <property type="protein sequence ID" value="WUV47636.1"/>
    <property type="molecule type" value="Genomic_DNA"/>
</dbReference>
<evidence type="ECO:0000256" key="2">
    <source>
        <dbReference type="ARBA" id="ARBA00023136"/>
    </source>
</evidence>
<sequence length="217" mass="23478">MKKSVLETETATETTDSAADTDDSSVPEQETATETTDSDQVADDSPVSADAAPPFWRRRWVPRAAVGAITLVAVSASVLACVLGWKLHDRNEIDAAARQAASTAQTYAVTLTSIDSQNIDQNFAAVSSGATGEFKDTYTQSSNQLKALLVEHKAVSKGRIVDSSIKSATKDRVQVMLFIDQEVTNSVSPEPRIDRSRMVMTMQRVGERWLAGKVDLV</sequence>
<reference evidence="5" key="1">
    <citation type="submission" date="2022-10" db="EMBL/GenBank/DDBJ databases">
        <title>The complete genomes of actinobacterial strains from the NBC collection.</title>
        <authorList>
            <person name="Joergensen T.S."/>
            <person name="Alvarez Arevalo M."/>
            <person name="Sterndorff E.B."/>
            <person name="Faurdal D."/>
            <person name="Vuksanovic O."/>
            <person name="Mourched A.-S."/>
            <person name="Charusanti P."/>
            <person name="Shaw S."/>
            <person name="Blin K."/>
            <person name="Weber T."/>
        </authorList>
    </citation>
    <scope>NUCLEOTIDE SEQUENCE</scope>
    <source>
        <strain evidence="5">NBC_01482</strain>
    </source>
</reference>
<feature type="compositionally biased region" description="Low complexity" evidence="3">
    <location>
        <begin position="7"/>
        <end position="18"/>
    </location>
</feature>
<evidence type="ECO:0000313" key="5">
    <source>
        <dbReference type="EMBL" id="WUV47636.1"/>
    </source>
</evidence>
<evidence type="ECO:0000313" key="6">
    <source>
        <dbReference type="Proteomes" id="UP001432062"/>
    </source>
</evidence>
<feature type="compositionally biased region" description="Polar residues" evidence="3">
    <location>
        <begin position="26"/>
        <end position="35"/>
    </location>
</feature>
<dbReference type="PANTHER" id="PTHR37042">
    <property type="entry name" value="OUTER MEMBRANE PROTEIN RV1973"/>
    <property type="match status" value="1"/>
</dbReference>
<name>A0ABZ1YZS3_9NOCA</name>
<organism evidence="5 6">
    <name type="scientific">Nocardia vinacea</name>
    <dbReference type="NCBI Taxonomy" id="96468"/>
    <lineage>
        <taxon>Bacteria</taxon>
        <taxon>Bacillati</taxon>
        <taxon>Actinomycetota</taxon>
        <taxon>Actinomycetes</taxon>
        <taxon>Mycobacteriales</taxon>
        <taxon>Nocardiaceae</taxon>
        <taxon>Nocardia</taxon>
    </lineage>
</organism>
<keyword evidence="4" id="KW-1133">Transmembrane helix</keyword>
<comment type="subcellular location">
    <subcellularLocation>
        <location evidence="1">Membrane</location>
    </subcellularLocation>
</comment>
<evidence type="ECO:0000256" key="3">
    <source>
        <dbReference type="SAM" id="MobiDB-lite"/>
    </source>
</evidence>
<evidence type="ECO:0000256" key="1">
    <source>
        <dbReference type="ARBA" id="ARBA00004370"/>
    </source>
</evidence>
<protein>
    <recommendedName>
        <fullName evidence="7">Mce protein</fullName>
    </recommendedName>
</protein>
<keyword evidence="2 4" id="KW-0472">Membrane</keyword>
<proteinExistence type="predicted"/>
<accession>A0ABZ1YZS3</accession>
<dbReference type="RefSeq" id="WP_327100695.1">
    <property type="nucleotide sequence ID" value="NZ_CP109149.1"/>
</dbReference>
<feature type="transmembrane region" description="Helical" evidence="4">
    <location>
        <begin position="64"/>
        <end position="85"/>
    </location>
</feature>
<gene>
    <name evidence="5" type="ORF">OG563_05200</name>
</gene>
<dbReference type="PANTHER" id="PTHR37042:SF4">
    <property type="entry name" value="OUTER MEMBRANE PROTEIN RV1973"/>
    <property type="match status" value="1"/>
</dbReference>
<dbReference type="Proteomes" id="UP001432062">
    <property type="component" value="Chromosome"/>
</dbReference>